<keyword evidence="7 20" id="KW-0378">Hydrolase</keyword>
<evidence type="ECO:0000313" key="21">
    <source>
        <dbReference type="Proteomes" id="UP000559987"/>
    </source>
</evidence>
<name>A0A839UMZ7_9GAMM</name>
<dbReference type="PRINTS" id="PR00502">
    <property type="entry name" value="NUDIXFAMILY"/>
</dbReference>
<dbReference type="RefSeq" id="WP_221197263.1">
    <property type="nucleotide sequence ID" value="NZ_JACHXZ010000003.1"/>
</dbReference>
<dbReference type="SUPFAM" id="SSF55811">
    <property type="entry name" value="Nudix"/>
    <property type="match status" value="1"/>
</dbReference>
<comment type="similarity">
    <text evidence="2">Belongs to the Nudix hydrolase family.</text>
</comment>
<dbReference type="InterPro" id="IPR020476">
    <property type="entry name" value="Nudix_hydrolase"/>
</dbReference>
<dbReference type="CDD" id="cd00564">
    <property type="entry name" value="TMP_TenI"/>
    <property type="match status" value="1"/>
</dbReference>
<dbReference type="GO" id="GO:0006281">
    <property type="term" value="P:DNA repair"/>
    <property type="evidence" value="ECO:0007669"/>
    <property type="project" value="UniProtKB-KW"/>
</dbReference>
<dbReference type="GO" id="GO:0009228">
    <property type="term" value="P:thiamine biosynthetic process"/>
    <property type="evidence" value="ECO:0007669"/>
    <property type="project" value="UniProtKB-KW"/>
</dbReference>
<comment type="catalytic activity">
    <reaction evidence="10">
        <text>8-oxo-dGTP + H2O = 8-oxo-dGMP + diphosphate + H(+)</text>
        <dbReference type="Rhea" id="RHEA:31575"/>
        <dbReference type="ChEBI" id="CHEBI:15377"/>
        <dbReference type="ChEBI" id="CHEBI:15378"/>
        <dbReference type="ChEBI" id="CHEBI:33019"/>
        <dbReference type="ChEBI" id="CHEBI:63224"/>
        <dbReference type="ChEBI" id="CHEBI:77896"/>
        <dbReference type="EC" id="3.6.1.55"/>
    </reaction>
</comment>
<keyword evidence="9" id="KW-0234">DNA repair</keyword>
<dbReference type="Gene3D" id="3.90.79.10">
    <property type="entry name" value="Nucleoside Triphosphate Pyrophosphohydrolase"/>
    <property type="match status" value="1"/>
</dbReference>
<dbReference type="CDD" id="cd03425">
    <property type="entry name" value="NUDIX_MutT_NudA_like"/>
    <property type="match status" value="1"/>
</dbReference>
<evidence type="ECO:0000256" key="16">
    <source>
        <dbReference type="ARBA" id="ARBA00042798"/>
    </source>
</evidence>
<dbReference type="InterPro" id="IPR013785">
    <property type="entry name" value="Aldolase_TIM"/>
</dbReference>
<dbReference type="Pfam" id="PF02581">
    <property type="entry name" value="TMP-TENI"/>
    <property type="match status" value="1"/>
</dbReference>
<evidence type="ECO:0000259" key="19">
    <source>
        <dbReference type="PROSITE" id="PS51462"/>
    </source>
</evidence>
<protein>
    <recommendedName>
        <fullName evidence="13">8-oxo-dGTP diphosphatase</fullName>
        <ecNumber evidence="12">3.6.1.55</ecNumber>
    </recommendedName>
    <alternativeName>
        <fullName evidence="16">7,8-dihydro-8-oxoguanine-triphosphatase</fullName>
    </alternativeName>
    <alternativeName>
        <fullName evidence="15">Mutator protein MutT</fullName>
    </alternativeName>
    <alternativeName>
        <fullName evidence="14">dGTP pyrophosphohydrolase</fullName>
    </alternativeName>
</protein>
<feature type="domain" description="Nudix hydrolase" evidence="19">
    <location>
        <begin position="10"/>
        <end position="139"/>
    </location>
</feature>
<dbReference type="InterPro" id="IPR036206">
    <property type="entry name" value="ThiamineP_synth_sf"/>
</dbReference>
<dbReference type="InterPro" id="IPR022998">
    <property type="entry name" value="ThiamineP_synth_TenI"/>
</dbReference>
<evidence type="ECO:0000256" key="15">
    <source>
        <dbReference type="ARBA" id="ARBA00041979"/>
    </source>
</evidence>
<evidence type="ECO:0000256" key="17">
    <source>
        <dbReference type="PIRSR" id="PIRSR603561-1"/>
    </source>
</evidence>
<evidence type="ECO:0000256" key="7">
    <source>
        <dbReference type="ARBA" id="ARBA00022801"/>
    </source>
</evidence>
<dbReference type="GO" id="GO:0008413">
    <property type="term" value="F:8-oxo-7,8-dihydroguanosine triphosphate pyrophosphatase activity"/>
    <property type="evidence" value="ECO:0007669"/>
    <property type="project" value="InterPro"/>
</dbReference>
<dbReference type="PROSITE" id="PS00893">
    <property type="entry name" value="NUDIX_BOX"/>
    <property type="match status" value="1"/>
</dbReference>
<feature type="binding site" evidence="17">
    <location>
        <begin position="43"/>
        <end position="46"/>
    </location>
    <ligand>
        <name>8-oxo-dGTP</name>
        <dbReference type="ChEBI" id="CHEBI:77896"/>
    </ligand>
</feature>
<evidence type="ECO:0000256" key="6">
    <source>
        <dbReference type="ARBA" id="ARBA00022763"/>
    </source>
</evidence>
<evidence type="ECO:0000256" key="5">
    <source>
        <dbReference type="ARBA" id="ARBA00022723"/>
    </source>
</evidence>
<dbReference type="NCBIfam" id="TIGR00586">
    <property type="entry name" value="mutt"/>
    <property type="match status" value="1"/>
</dbReference>
<dbReference type="InterPro" id="IPR003561">
    <property type="entry name" value="Mutator_MutT"/>
</dbReference>
<dbReference type="GO" id="GO:0006260">
    <property type="term" value="P:DNA replication"/>
    <property type="evidence" value="ECO:0007669"/>
    <property type="project" value="UniProtKB-KW"/>
</dbReference>
<dbReference type="PROSITE" id="PS51462">
    <property type="entry name" value="NUDIX"/>
    <property type="match status" value="1"/>
</dbReference>
<dbReference type="SUPFAM" id="SSF51391">
    <property type="entry name" value="Thiamin phosphate synthase"/>
    <property type="match status" value="1"/>
</dbReference>
<dbReference type="InterPro" id="IPR029119">
    <property type="entry name" value="MutY_C"/>
</dbReference>
<keyword evidence="8 18" id="KW-0460">Magnesium</keyword>
<proteinExistence type="inferred from homology"/>
<feature type="binding site" evidence="18">
    <location>
        <position position="46"/>
    </location>
    <ligand>
        <name>Mg(2+)</name>
        <dbReference type="ChEBI" id="CHEBI:18420"/>
    </ligand>
</feature>
<evidence type="ECO:0000256" key="3">
    <source>
        <dbReference type="ARBA" id="ARBA00022457"/>
    </source>
</evidence>
<evidence type="ECO:0000256" key="12">
    <source>
        <dbReference type="ARBA" id="ARBA00038905"/>
    </source>
</evidence>
<feature type="binding site" evidence="17">
    <location>
        <position position="37"/>
    </location>
    <ligand>
        <name>8-oxo-dGTP</name>
        <dbReference type="ChEBI" id="CHEBI:77896"/>
    </ligand>
</feature>
<dbReference type="InterPro" id="IPR020084">
    <property type="entry name" value="NUDIX_hydrolase_CS"/>
</dbReference>
<dbReference type="Pfam" id="PF14815">
    <property type="entry name" value="NUDIX_4"/>
    <property type="match status" value="1"/>
</dbReference>
<evidence type="ECO:0000256" key="10">
    <source>
        <dbReference type="ARBA" id="ARBA00035861"/>
    </source>
</evidence>
<dbReference type="PANTHER" id="PTHR47707">
    <property type="entry name" value="8-OXO-DGTP DIPHOSPHATASE"/>
    <property type="match status" value="1"/>
</dbReference>
<dbReference type="FunFam" id="3.90.79.10:FF:000014">
    <property type="entry name" value="8-oxo-dGTP diphosphatase MutT"/>
    <property type="match status" value="1"/>
</dbReference>
<evidence type="ECO:0000313" key="20">
    <source>
        <dbReference type="EMBL" id="MBB3169093.1"/>
    </source>
</evidence>
<evidence type="ECO:0000256" key="14">
    <source>
        <dbReference type="ARBA" id="ARBA00041592"/>
    </source>
</evidence>
<evidence type="ECO:0000256" key="4">
    <source>
        <dbReference type="ARBA" id="ARBA00022705"/>
    </source>
</evidence>
<feature type="binding site" evidence="18">
    <location>
        <position position="66"/>
    </location>
    <ligand>
        <name>Mg(2+)</name>
        <dbReference type="ChEBI" id="CHEBI:18420"/>
    </ligand>
</feature>
<keyword evidence="6" id="KW-0227">DNA damage</keyword>
<dbReference type="GO" id="GO:0044716">
    <property type="term" value="F:8-oxo-GDP phosphatase activity"/>
    <property type="evidence" value="ECO:0007669"/>
    <property type="project" value="TreeGrafter"/>
</dbReference>
<evidence type="ECO:0000256" key="13">
    <source>
        <dbReference type="ARBA" id="ARBA00040794"/>
    </source>
</evidence>
<evidence type="ECO:0000256" key="18">
    <source>
        <dbReference type="PIRSR" id="PIRSR603561-2"/>
    </source>
</evidence>
<reference evidence="20 21" key="1">
    <citation type="submission" date="2020-08" db="EMBL/GenBank/DDBJ databases">
        <title>Genomic Encyclopedia of Type Strains, Phase III (KMG-III): the genomes of soil and plant-associated and newly described type strains.</title>
        <authorList>
            <person name="Whitman W."/>
        </authorList>
    </citation>
    <scope>NUCLEOTIDE SEQUENCE [LARGE SCALE GENOMIC DNA]</scope>
    <source>
        <strain evidence="20 21">CECT 8571</strain>
    </source>
</reference>
<dbReference type="GO" id="GO:0035539">
    <property type="term" value="F:8-oxo-7,8-dihydrodeoxyguanosine triphosphate pyrophosphatase activity"/>
    <property type="evidence" value="ECO:0007669"/>
    <property type="project" value="UniProtKB-EC"/>
</dbReference>
<evidence type="ECO:0000256" key="1">
    <source>
        <dbReference type="ARBA" id="ARBA00001946"/>
    </source>
</evidence>
<comment type="caution">
    <text evidence="20">The sequence shown here is derived from an EMBL/GenBank/DDBJ whole genome shotgun (WGS) entry which is preliminary data.</text>
</comment>
<keyword evidence="5 18" id="KW-0479">Metal-binding</keyword>
<dbReference type="Proteomes" id="UP000559987">
    <property type="component" value="Unassembled WGS sequence"/>
</dbReference>
<comment type="catalytic activity">
    <reaction evidence="11">
        <text>8-oxo-GTP + H2O = 8-oxo-GMP + diphosphate + H(+)</text>
        <dbReference type="Rhea" id="RHEA:67616"/>
        <dbReference type="ChEBI" id="CHEBI:15377"/>
        <dbReference type="ChEBI" id="CHEBI:15378"/>
        <dbReference type="ChEBI" id="CHEBI:33019"/>
        <dbReference type="ChEBI" id="CHEBI:143553"/>
        <dbReference type="ChEBI" id="CHEBI:145694"/>
    </reaction>
</comment>
<keyword evidence="21" id="KW-1185">Reference proteome</keyword>
<dbReference type="InterPro" id="IPR015797">
    <property type="entry name" value="NUDIX_hydrolase-like_dom_sf"/>
</dbReference>
<comment type="cofactor">
    <cofactor evidence="1 18">
        <name>Mg(2+)</name>
        <dbReference type="ChEBI" id="CHEBI:18420"/>
    </cofactor>
</comment>
<gene>
    <name evidence="20" type="ORF">FHS30_002301</name>
</gene>
<feature type="binding site" evidence="17">
    <location>
        <position position="32"/>
    </location>
    <ligand>
        <name>8-oxo-dGTP</name>
        <dbReference type="ChEBI" id="CHEBI:77896"/>
    </ligand>
</feature>
<dbReference type="GO" id="GO:0044715">
    <property type="term" value="F:8-oxo-dGDP phosphatase activity"/>
    <property type="evidence" value="ECO:0007669"/>
    <property type="project" value="TreeGrafter"/>
</dbReference>
<dbReference type="InterPro" id="IPR000086">
    <property type="entry name" value="NUDIX_hydrolase_dom"/>
</dbReference>
<feature type="binding site" evidence="17">
    <location>
        <position position="128"/>
    </location>
    <ligand>
        <name>8-oxo-dGTP</name>
        <dbReference type="ChEBI" id="CHEBI:77896"/>
    </ligand>
</feature>
<evidence type="ECO:0000256" key="2">
    <source>
        <dbReference type="ARBA" id="ARBA00005582"/>
    </source>
</evidence>
<dbReference type="InterPro" id="IPR047127">
    <property type="entry name" value="MutT-like"/>
</dbReference>
<dbReference type="GO" id="GO:0046872">
    <property type="term" value="F:metal ion binding"/>
    <property type="evidence" value="ECO:0007669"/>
    <property type="project" value="UniProtKB-KW"/>
</dbReference>
<evidence type="ECO:0000256" key="9">
    <source>
        <dbReference type="ARBA" id="ARBA00023204"/>
    </source>
</evidence>
<keyword evidence="4" id="KW-0235">DNA replication</keyword>
<dbReference type="NCBIfam" id="NF006530">
    <property type="entry name" value="PRK08999.1"/>
    <property type="match status" value="1"/>
</dbReference>
<evidence type="ECO:0000256" key="11">
    <source>
        <dbReference type="ARBA" id="ARBA00036904"/>
    </source>
</evidence>
<sequence>MQITGAKVLASVIHVAAAVIRDSHGRILIAKRPAHVHMGNLWEFPGGKLEAGESARDALVRELREELDIEVTDAEPLIQIHHDYTDKSVRLDVWTVSEFTGNASGREGQEVRWVAAAELINYSFPAANYPIVNAAMLPDQCFITGGGNSVDEYIARIVRASELGAKLFILRPLAVSCRVELIQQRLDELEILDSVHLQWHSDWFEGDLESALAFAGRKPHYGVHFQAAFLSSLLNAKAEFQKGSWISASCHGSDEVQMAARSGLTFALLSPVKATKEYLPEQLLGWSGFTQIAEPAGLPVYALGGLTASDTARAKRGGAQGVAFVKHWWA</sequence>
<keyword evidence="3" id="KW-0515">Mutator protein</keyword>
<dbReference type="AlphaFoldDB" id="A0A839UMZ7"/>
<evidence type="ECO:0000256" key="8">
    <source>
        <dbReference type="ARBA" id="ARBA00022842"/>
    </source>
</evidence>
<dbReference type="EMBL" id="JACHXZ010000003">
    <property type="protein sequence ID" value="MBB3169093.1"/>
    <property type="molecule type" value="Genomic_DNA"/>
</dbReference>
<accession>A0A839UMZ7</accession>
<dbReference type="Gene3D" id="3.20.20.70">
    <property type="entry name" value="Aldolase class I"/>
    <property type="match status" value="1"/>
</dbReference>
<dbReference type="PANTHER" id="PTHR47707:SF1">
    <property type="entry name" value="NUDIX HYDROLASE FAMILY PROTEIN"/>
    <property type="match status" value="1"/>
</dbReference>
<organism evidence="20 21">
    <name type="scientific">Simiduia aestuariiviva</name>
    <dbReference type="NCBI Taxonomy" id="1510459"/>
    <lineage>
        <taxon>Bacteria</taxon>
        <taxon>Pseudomonadati</taxon>
        <taxon>Pseudomonadota</taxon>
        <taxon>Gammaproteobacteria</taxon>
        <taxon>Cellvibrionales</taxon>
        <taxon>Cellvibrionaceae</taxon>
        <taxon>Simiduia</taxon>
    </lineage>
</organism>
<dbReference type="EC" id="3.6.1.55" evidence="12"/>